<sequence length="184" mass="21582">MAGQTAEGIKIERTNMIYELKNRPTVEALKAGRERMRLRCEEVAKAILKEAGVLSVEYHDKGLRGFAIVKRRHVYVPFPTTRRRLDIVAHEAGHIALQHLGEKPVHRQEYEAEMYSHDALRRHGIAVPKKATIRAKRYVARKIRQAVVRGAKEIDREALRWTQGYWHWKVEEWVSKNYPRMLPR</sequence>
<accession>A0A517YGZ9</accession>
<dbReference type="EMBL" id="CP036274">
    <property type="protein sequence ID" value="QDU29461.1"/>
    <property type="molecule type" value="Genomic_DNA"/>
</dbReference>
<organism evidence="1 2">
    <name type="scientific">Anatilimnocola aggregata</name>
    <dbReference type="NCBI Taxonomy" id="2528021"/>
    <lineage>
        <taxon>Bacteria</taxon>
        <taxon>Pseudomonadati</taxon>
        <taxon>Planctomycetota</taxon>
        <taxon>Planctomycetia</taxon>
        <taxon>Pirellulales</taxon>
        <taxon>Pirellulaceae</taxon>
        <taxon>Anatilimnocola</taxon>
    </lineage>
</organism>
<protein>
    <recommendedName>
        <fullName evidence="3">IrrE N-terminal-like domain-containing protein</fullName>
    </recommendedName>
</protein>
<reference evidence="1 2" key="1">
    <citation type="submission" date="2019-02" db="EMBL/GenBank/DDBJ databases">
        <title>Deep-cultivation of Planctomycetes and their phenomic and genomic characterization uncovers novel biology.</title>
        <authorList>
            <person name="Wiegand S."/>
            <person name="Jogler M."/>
            <person name="Boedeker C."/>
            <person name="Pinto D."/>
            <person name="Vollmers J."/>
            <person name="Rivas-Marin E."/>
            <person name="Kohn T."/>
            <person name="Peeters S.H."/>
            <person name="Heuer A."/>
            <person name="Rast P."/>
            <person name="Oberbeckmann S."/>
            <person name="Bunk B."/>
            <person name="Jeske O."/>
            <person name="Meyerdierks A."/>
            <person name="Storesund J.E."/>
            <person name="Kallscheuer N."/>
            <person name="Luecker S."/>
            <person name="Lage O.M."/>
            <person name="Pohl T."/>
            <person name="Merkel B.J."/>
            <person name="Hornburger P."/>
            <person name="Mueller R.-W."/>
            <person name="Bruemmer F."/>
            <person name="Labrenz M."/>
            <person name="Spormann A.M."/>
            <person name="Op den Camp H."/>
            <person name="Overmann J."/>
            <person name="Amann R."/>
            <person name="Jetten M.S.M."/>
            <person name="Mascher T."/>
            <person name="Medema M.H."/>
            <person name="Devos D.P."/>
            <person name="Kaster A.-K."/>
            <person name="Ovreas L."/>
            <person name="Rohde M."/>
            <person name="Galperin M.Y."/>
            <person name="Jogler C."/>
        </authorList>
    </citation>
    <scope>NUCLEOTIDE SEQUENCE [LARGE SCALE GENOMIC DNA]</scope>
    <source>
        <strain evidence="1 2">ETA_A8</strain>
    </source>
</reference>
<keyword evidence="2" id="KW-1185">Reference proteome</keyword>
<evidence type="ECO:0000313" key="1">
    <source>
        <dbReference type="EMBL" id="QDU29461.1"/>
    </source>
</evidence>
<evidence type="ECO:0000313" key="2">
    <source>
        <dbReference type="Proteomes" id="UP000315017"/>
    </source>
</evidence>
<gene>
    <name evidence="1" type="ORF">ETAA8_45710</name>
</gene>
<proteinExistence type="predicted"/>
<dbReference type="KEGG" id="aagg:ETAA8_45710"/>
<dbReference type="Proteomes" id="UP000315017">
    <property type="component" value="Chromosome"/>
</dbReference>
<dbReference type="AlphaFoldDB" id="A0A517YGZ9"/>
<name>A0A517YGZ9_9BACT</name>
<evidence type="ECO:0008006" key="3">
    <source>
        <dbReference type="Google" id="ProtNLM"/>
    </source>
</evidence>